<dbReference type="InterPro" id="IPR035940">
    <property type="entry name" value="CAP_sf"/>
</dbReference>
<dbReference type="SUPFAM" id="SSF55797">
    <property type="entry name" value="PR-1-like"/>
    <property type="match status" value="1"/>
</dbReference>
<evidence type="ECO:0000313" key="2">
    <source>
        <dbReference type="Proteomes" id="UP000749559"/>
    </source>
</evidence>
<dbReference type="GO" id="GO:0005576">
    <property type="term" value="C:extracellular region"/>
    <property type="evidence" value="ECO:0007669"/>
    <property type="project" value="InterPro"/>
</dbReference>
<name>A0A8J1XSG7_OWEFU</name>
<dbReference type="PANTHER" id="PTHR10334">
    <property type="entry name" value="CYSTEINE-RICH SECRETORY PROTEIN-RELATED"/>
    <property type="match status" value="1"/>
</dbReference>
<sequence>MYRYIGVFVLFVVSLENIAASEESCADEANTPTGAWLQAQHRGYELWKCVTSAKEAYYTCSTNSWYPEKLQCGPKPGFKESCLTAHNTFRNMHQDTPALTYSDDLAKSAKEWADHLTSIGKLQHSRRDSYGENIYWTSMSSKYDPCSSAVHAWYKEQDNYSYFTTKSKTSVDPIGHFTQVVWRDSREIGCGLSESTDGTYVVCRYSPQGNFVLRNSYEGFDEARRRVYGANVLPLKPGANIQDHF</sequence>
<organism evidence="1 2">
    <name type="scientific">Owenia fusiformis</name>
    <name type="common">Polychaete worm</name>
    <dbReference type="NCBI Taxonomy" id="6347"/>
    <lineage>
        <taxon>Eukaryota</taxon>
        <taxon>Metazoa</taxon>
        <taxon>Spiralia</taxon>
        <taxon>Lophotrochozoa</taxon>
        <taxon>Annelida</taxon>
        <taxon>Polychaeta</taxon>
        <taxon>Sedentaria</taxon>
        <taxon>Canalipalpata</taxon>
        <taxon>Sabellida</taxon>
        <taxon>Oweniida</taxon>
        <taxon>Oweniidae</taxon>
        <taxon>Owenia</taxon>
    </lineage>
</organism>
<dbReference type="Pfam" id="PF00188">
    <property type="entry name" value="CAP"/>
    <property type="match status" value="1"/>
</dbReference>
<accession>A0A8J1XSG7</accession>
<dbReference type="EMBL" id="CAIIXF020000007">
    <property type="protein sequence ID" value="CAH1789611.1"/>
    <property type="molecule type" value="Genomic_DNA"/>
</dbReference>
<dbReference type="InterPro" id="IPR034113">
    <property type="entry name" value="SCP_GAPR1-like"/>
</dbReference>
<protein>
    <submittedName>
        <fullName evidence="1">Uncharacterized protein</fullName>
    </submittedName>
</protein>
<evidence type="ECO:0000313" key="1">
    <source>
        <dbReference type="EMBL" id="CAH1789611.1"/>
    </source>
</evidence>
<dbReference type="Proteomes" id="UP000749559">
    <property type="component" value="Unassembled WGS sequence"/>
</dbReference>
<dbReference type="InterPro" id="IPR018244">
    <property type="entry name" value="Allrgn_V5/Tpx1_CS"/>
</dbReference>
<dbReference type="PROSITE" id="PS01010">
    <property type="entry name" value="CRISP_2"/>
    <property type="match status" value="1"/>
</dbReference>
<dbReference type="OrthoDB" id="337038at2759"/>
<keyword evidence="2" id="KW-1185">Reference proteome</keyword>
<dbReference type="InterPro" id="IPR001283">
    <property type="entry name" value="CRISP-related"/>
</dbReference>
<comment type="caution">
    <text evidence="1">The sequence shown here is derived from an EMBL/GenBank/DDBJ whole genome shotgun (WGS) entry which is preliminary data.</text>
</comment>
<proteinExistence type="predicted"/>
<dbReference type="CDD" id="cd05382">
    <property type="entry name" value="CAP_GAPR1-like"/>
    <property type="match status" value="1"/>
</dbReference>
<gene>
    <name evidence="1" type="ORF">OFUS_LOCUS14941</name>
</gene>
<dbReference type="FunFam" id="3.40.33.10:FF:000010">
    <property type="entry name" value="Predicted protein"/>
    <property type="match status" value="1"/>
</dbReference>
<reference evidence="1" key="1">
    <citation type="submission" date="2022-03" db="EMBL/GenBank/DDBJ databases">
        <authorList>
            <person name="Martin C."/>
        </authorList>
    </citation>
    <scope>NUCLEOTIDE SEQUENCE</scope>
</reference>
<dbReference type="PROSITE" id="PS01009">
    <property type="entry name" value="CRISP_1"/>
    <property type="match status" value="1"/>
</dbReference>
<dbReference type="AlphaFoldDB" id="A0A8J1XSG7"/>
<dbReference type="SMART" id="SM00198">
    <property type="entry name" value="SCP"/>
    <property type="match status" value="1"/>
</dbReference>
<dbReference type="Gene3D" id="3.40.33.10">
    <property type="entry name" value="CAP"/>
    <property type="match status" value="1"/>
</dbReference>
<dbReference type="PRINTS" id="PR00837">
    <property type="entry name" value="V5TPXLIKE"/>
</dbReference>
<dbReference type="InterPro" id="IPR014044">
    <property type="entry name" value="CAP_dom"/>
</dbReference>